<feature type="transmembrane region" description="Helical" evidence="1">
    <location>
        <begin position="103"/>
        <end position="121"/>
    </location>
</feature>
<evidence type="ECO:0000313" key="4">
    <source>
        <dbReference type="Proteomes" id="UP000008229"/>
    </source>
</evidence>
<dbReference type="STRING" id="469383.Cwoe_4490"/>
<gene>
    <name evidence="3" type="ordered locus">Cwoe_4490</name>
</gene>
<dbReference type="KEGG" id="cwo:Cwoe_4490"/>
<dbReference type="InterPro" id="IPR043128">
    <property type="entry name" value="Rev_trsase/Diguanyl_cyclase"/>
</dbReference>
<organism evidence="3 4">
    <name type="scientific">Conexibacter woesei (strain DSM 14684 / CCUG 47730 / CIP 108061 / JCM 11494 / NBRC 100937 / ID131577)</name>
    <dbReference type="NCBI Taxonomy" id="469383"/>
    <lineage>
        <taxon>Bacteria</taxon>
        <taxon>Bacillati</taxon>
        <taxon>Actinomycetota</taxon>
        <taxon>Thermoleophilia</taxon>
        <taxon>Solirubrobacterales</taxon>
        <taxon>Conexibacteraceae</taxon>
        <taxon>Conexibacter</taxon>
    </lineage>
</organism>
<feature type="transmembrane region" description="Helical" evidence="1">
    <location>
        <begin position="80"/>
        <end position="98"/>
    </location>
</feature>
<dbReference type="SUPFAM" id="SSF55073">
    <property type="entry name" value="Nucleotide cyclase"/>
    <property type="match status" value="1"/>
</dbReference>
<dbReference type="SMART" id="SM00267">
    <property type="entry name" value="GGDEF"/>
    <property type="match status" value="1"/>
</dbReference>
<keyword evidence="1" id="KW-0472">Membrane</keyword>
<dbReference type="CDD" id="cd01949">
    <property type="entry name" value="GGDEF"/>
    <property type="match status" value="1"/>
</dbReference>
<reference evidence="3 4" key="1">
    <citation type="journal article" date="2010" name="Stand. Genomic Sci.">
        <title>Complete genome sequence of Conexibacter woesei type strain (ID131577).</title>
        <authorList>
            <person name="Pukall R."/>
            <person name="Lapidus A."/>
            <person name="Glavina Del Rio T."/>
            <person name="Copeland A."/>
            <person name="Tice H."/>
            <person name="Cheng J.-F."/>
            <person name="Lucas S."/>
            <person name="Chen F."/>
            <person name="Nolan M."/>
            <person name="Bruce D."/>
            <person name="Goodwin L."/>
            <person name="Pitluck S."/>
            <person name="Mavromatis K."/>
            <person name="Ivanova N."/>
            <person name="Ovchinnikova G."/>
            <person name="Pati A."/>
            <person name="Chen A."/>
            <person name="Palaniappan K."/>
            <person name="Land M."/>
            <person name="Hauser L."/>
            <person name="Chang Y.-J."/>
            <person name="Jeffries C.D."/>
            <person name="Chain P."/>
            <person name="Meincke L."/>
            <person name="Sims D."/>
            <person name="Brettin T."/>
            <person name="Detter J.C."/>
            <person name="Rohde M."/>
            <person name="Goeker M."/>
            <person name="Bristow J."/>
            <person name="Eisen J.A."/>
            <person name="Markowitz V."/>
            <person name="Kyrpides N.C."/>
            <person name="Klenk H.-P."/>
            <person name="Hugenholtz P."/>
        </authorList>
    </citation>
    <scope>NUCLEOTIDE SEQUENCE [LARGE SCALE GENOMIC DNA]</scope>
    <source>
        <strain evidence="4">DSM 14684 / CIP 108061 / JCM 11494 / NBRC 100937 / ID131577</strain>
    </source>
</reference>
<dbReference type="PANTHER" id="PTHR45138">
    <property type="entry name" value="REGULATORY COMPONENTS OF SENSORY TRANSDUCTION SYSTEM"/>
    <property type="match status" value="1"/>
</dbReference>
<sequence length="305" mass="32567">MLALLLHVSALLCLLGVLFPFSPQSPVELGRVLFPWGFVYGGALLVAGARTPSWALHGGVVLVTVAASLLMSQAATSGGVMVNAWCFAWLAVYVALFFARRAIYLHVALMTVCMAIAIAIAGLPGTLIAFAIMTITMWTAAIALGSLSERLRSQADGDHLTGLLNRNGFTKAATRELALASRTGNPLTLALIDLDGFKRVNDEHGHAAGDRLLADLARAWEAALRPGDLLARFGGDEFVVLFPATREDDARSALRRMHEAHPASWSAGVAQWEHQQTLEACLTRADARLYAAKATRSAVPLTSGR</sequence>
<keyword evidence="1" id="KW-1133">Transmembrane helix</keyword>
<accession>D3F809</accession>
<dbReference type="NCBIfam" id="TIGR00254">
    <property type="entry name" value="GGDEF"/>
    <property type="match status" value="1"/>
</dbReference>
<keyword evidence="1" id="KW-0812">Transmembrane</keyword>
<dbReference type="InterPro" id="IPR000160">
    <property type="entry name" value="GGDEF_dom"/>
</dbReference>
<dbReference type="EMBL" id="CP001854">
    <property type="protein sequence ID" value="ADB52903.1"/>
    <property type="molecule type" value="Genomic_DNA"/>
</dbReference>
<dbReference type="Gene3D" id="3.30.70.270">
    <property type="match status" value="1"/>
</dbReference>
<dbReference type="PANTHER" id="PTHR45138:SF9">
    <property type="entry name" value="DIGUANYLATE CYCLASE DGCM-RELATED"/>
    <property type="match status" value="1"/>
</dbReference>
<keyword evidence="4" id="KW-1185">Reference proteome</keyword>
<feature type="transmembrane region" description="Helical" evidence="1">
    <location>
        <begin position="54"/>
        <end position="74"/>
    </location>
</feature>
<dbReference type="InterPro" id="IPR050469">
    <property type="entry name" value="Diguanylate_Cyclase"/>
</dbReference>
<feature type="transmembrane region" description="Helical" evidence="1">
    <location>
        <begin position="127"/>
        <end position="147"/>
    </location>
</feature>
<dbReference type="HOGENOM" id="CLU_000445_11_1_11"/>
<dbReference type="GO" id="GO:0052621">
    <property type="term" value="F:diguanylate cyclase activity"/>
    <property type="evidence" value="ECO:0007669"/>
    <property type="project" value="TreeGrafter"/>
</dbReference>
<name>D3F809_CONWI</name>
<evidence type="ECO:0000313" key="3">
    <source>
        <dbReference type="EMBL" id="ADB52903.1"/>
    </source>
</evidence>
<reference evidence="4" key="2">
    <citation type="submission" date="2010-01" db="EMBL/GenBank/DDBJ databases">
        <title>The complete genome of Conexibacter woesei DSM 14684.</title>
        <authorList>
            <consortium name="US DOE Joint Genome Institute (JGI-PGF)"/>
            <person name="Lucas S."/>
            <person name="Copeland A."/>
            <person name="Lapidus A."/>
            <person name="Glavina del Rio T."/>
            <person name="Dalin E."/>
            <person name="Tice H."/>
            <person name="Bruce D."/>
            <person name="Goodwin L."/>
            <person name="Pitluck S."/>
            <person name="Kyrpides N."/>
            <person name="Mavromatis K."/>
            <person name="Ivanova N."/>
            <person name="Mikhailova N."/>
            <person name="Chertkov O."/>
            <person name="Brettin T."/>
            <person name="Detter J.C."/>
            <person name="Han C."/>
            <person name="Larimer F."/>
            <person name="Land M."/>
            <person name="Hauser L."/>
            <person name="Markowitz V."/>
            <person name="Cheng J.-F."/>
            <person name="Hugenholtz P."/>
            <person name="Woyke T."/>
            <person name="Wu D."/>
            <person name="Pukall R."/>
            <person name="Steenblock K."/>
            <person name="Schneider S."/>
            <person name="Klenk H.-P."/>
            <person name="Eisen J.A."/>
        </authorList>
    </citation>
    <scope>NUCLEOTIDE SEQUENCE [LARGE SCALE GENOMIC DNA]</scope>
    <source>
        <strain evidence="4">DSM 14684 / CIP 108061 / JCM 11494 / NBRC 100937 / ID131577</strain>
    </source>
</reference>
<feature type="transmembrane region" description="Helical" evidence="1">
    <location>
        <begin position="30"/>
        <end position="47"/>
    </location>
</feature>
<dbReference type="PROSITE" id="PS50887">
    <property type="entry name" value="GGDEF"/>
    <property type="match status" value="1"/>
</dbReference>
<protein>
    <submittedName>
        <fullName evidence="3">Diguanylate cyclase</fullName>
    </submittedName>
</protein>
<dbReference type="eggNOG" id="COG2199">
    <property type="taxonomic scope" value="Bacteria"/>
</dbReference>
<feature type="domain" description="GGDEF" evidence="2">
    <location>
        <begin position="185"/>
        <end position="305"/>
    </location>
</feature>
<proteinExistence type="predicted"/>
<dbReference type="Proteomes" id="UP000008229">
    <property type="component" value="Chromosome"/>
</dbReference>
<dbReference type="AlphaFoldDB" id="D3F809"/>
<evidence type="ECO:0000256" key="1">
    <source>
        <dbReference type="SAM" id="Phobius"/>
    </source>
</evidence>
<dbReference type="InterPro" id="IPR029787">
    <property type="entry name" value="Nucleotide_cyclase"/>
</dbReference>
<dbReference type="Pfam" id="PF00990">
    <property type="entry name" value="GGDEF"/>
    <property type="match status" value="1"/>
</dbReference>
<evidence type="ECO:0000259" key="2">
    <source>
        <dbReference type="PROSITE" id="PS50887"/>
    </source>
</evidence>